<dbReference type="EMBL" id="GBXM01042575">
    <property type="protein sequence ID" value="JAH66002.1"/>
    <property type="molecule type" value="Transcribed_RNA"/>
</dbReference>
<name>A0A0E9UJQ0_ANGAN</name>
<protein>
    <submittedName>
        <fullName evidence="1">Uncharacterized protein</fullName>
    </submittedName>
</protein>
<accession>A0A0E9UJQ0</accession>
<reference evidence="1" key="1">
    <citation type="submission" date="2014-11" db="EMBL/GenBank/DDBJ databases">
        <authorList>
            <person name="Amaro Gonzalez C."/>
        </authorList>
    </citation>
    <scope>NUCLEOTIDE SEQUENCE</scope>
</reference>
<evidence type="ECO:0000313" key="1">
    <source>
        <dbReference type="EMBL" id="JAH66002.1"/>
    </source>
</evidence>
<sequence length="14" mass="1602">MCFSVLKMPLSENC</sequence>
<organism evidence="1">
    <name type="scientific">Anguilla anguilla</name>
    <name type="common">European freshwater eel</name>
    <name type="synonym">Muraena anguilla</name>
    <dbReference type="NCBI Taxonomy" id="7936"/>
    <lineage>
        <taxon>Eukaryota</taxon>
        <taxon>Metazoa</taxon>
        <taxon>Chordata</taxon>
        <taxon>Craniata</taxon>
        <taxon>Vertebrata</taxon>
        <taxon>Euteleostomi</taxon>
        <taxon>Actinopterygii</taxon>
        <taxon>Neopterygii</taxon>
        <taxon>Teleostei</taxon>
        <taxon>Anguilliformes</taxon>
        <taxon>Anguillidae</taxon>
        <taxon>Anguilla</taxon>
    </lineage>
</organism>
<reference evidence="1" key="2">
    <citation type="journal article" date="2015" name="Fish Shellfish Immunol.">
        <title>Early steps in the European eel (Anguilla anguilla)-Vibrio vulnificus interaction in the gills: Role of the RtxA13 toxin.</title>
        <authorList>
            <person name="Callol A."/>
            <person name="Pajuelo D."/>
            <person name="Ebbesson L."/>
            <person name="Teles M."/>
            <person name="MacKenzie S."/>
            <person name="Amaro C."/>
        </authorList>
    </citation>
    <scope>NUCLEOTIDE SEQUENCE</scope>
</reference>
<proteinExistence type="predicted"/>